<dbReference type="GO" id="GO:0004803">
    <property type="term" value="F:transposase activity"/>
    <property type="evidence" value="ECO:0007669"/>
    <property type="project" value="InterPro"/>
</dbReference>
<accession>A0A1M5BFF9</accession>
<feature type="domain" description="Transposase IS4-like" evidence="1">
    <location>
        <begin position="4"/>
        <end position="83"/>
    </location>
</feature>
<dbReference type="OrthoDB" id="2988910at2"/>
<sequence>MLIADRRGIPVGLTVHSAQPHEIRLAEKTIHSIRVPQRRGGTRTRFKELVADRAYHSELFRRFLRKRGMKPVIPLKKNAQKRRGRLLVLGDGYKERWEIERCFAWLDNCRRLVVRYERYIQHYKAFSLIALILLCLNRLLK</sequence>
<gene>
    <name evidence="2" type="ORF">SAMN05444392_1233</name>
</gene>
<dbReference type="NCBIfam" id="NF033580">
    <property type="entry name" value="transpos_IS5_3"/>
    <property type="match status" value="1"/>
</dbReference>
<dbReference type="PANTHER" id="PTHR30007:SF1">
    <property type="entry name" value="BLR1914 PROTEIN"/>
    <property type="match status" value="1"/>
</dbReference>
<proteinExistence type="predicted"/>
<dbReference type="InterPro" id="IPR002559">
    <property type="entry name" value="Transposase_11"/>
</dbReference>
<evidence type="ECO:0000313" key="3">
    <source>
        <dbReference type="Proteomes" id="UP000184476"/>
    </source>
</evidence>
<organism evidence="2 3">
    <name type="scientific">Seinonella peptonophila</name>
    <dbReference type="NCBI Taxonomy" id="112248"/>
    <lineage>
        <taxon>Bacteria</taxon>
        <taxon>Bacillati</taxon>
        <taxon>Bacillota</taxon>
        <taxon>Bacilli</taxon>
        <taxon>Bacillales</taxon>
        <taxon>Thermoactinomycetaceae</taxon>
        <taxon>Seinonella</taxon>
    </lineage>
</organism>
<dbReference type="AlphaFoldDB" id="A0A1M5BFF9"/>
<dbReference type="GO" id="GO:0003677">
    <property type="term" value="F:DNA binding"/>
    <property type="evidence" value="ECO:0007669"/>
    <property type="project" value="InterPro"/>
</dbReference>
<keyword evidence="3" id="KW-1185">Reference proteome</keyword>
<dbReference type="EMBL" id="FQVL01000023">
    <property type="protein sequence ID" value="SHF41189.1"/>
    <property type="molecule type" value="Genomic_DNA"/>
</dbReference>
<dbReference type="Pfam" id="PF01609">
    <property type="entry name" value="DDE_Tnp_1"/>
    <property type="match status" value="1"/>
</dbReference>
<dbReference type="PANTHER" id="PTHR30007">
    <property type="entry name" value="PHP DOMAIN PROTEIN"/>
    <property type="match status" value="1"/>
</dbReference>
<dbReference type="GO" id="GO:0006313">
    <property type="term" value="P:DNA transposition"/>
    <property type="evidence" value="ECO:0007669"/>
    <property type="project" value="InterPro"/>
</dbReference>
<dbReference type="Proteomes" id="UP000184476">
    <property type="component" value="Unassembled WGS sequence"/>
</dbReference>
<name>A0A1M5BFF9_9BACL</name>
<protein>
    <submittedName>
        <fullName evidence="2">Transposase, IS4 family</fullName>
    </submittedName>
</protein>
<evidence type="ECO:0000259" key="1">
    <source>
        <dbReference type="Pfam" id="PF01609"/>
    </source>
</evidence>
<reference evidence="2 3" key="1">
    <citation type="submission" date="2016-11" db="EMBL/GenBank/DDBJ databases">
        <authorList>
            <person name="Jaros S."/>
            <person name="Januszkiewicz K."/>
            <person name="Wedrychowicz H."/>
        </authorList>
    </citation>
    <scope>NUCLEOTIDE SEQUENCE [LARGE SCALE GENOMIC DNA]</scope>
    <source>
        <strain evidence="2 3">DSM 44666</strain>
    </source>
</reference>
<evidence type="ECO:0000313" key="2">
    <source>
        <dbReference type="EMBL" id="SHF41189.1"/>
    </source>
</evidence>